<sequence>MKSVVFLASIATALGASQAADCPTSLVGALATPDLVTCQSASGFSLTTTTTITAEALAKFCKNDACLKLIAAAKALGLPECTIAGQQLYAGIINPAEAACKLVAASLSNVTTDDSHDMSMMSGSHDMASMTATNTTSSKAPTTSTSTPTPTSTNKMSTNTSTTSNKTTTTAPTPTPKASAAAASPFSTTALVAMSATVLSVTIAFM</sequence>
<dbReference type="VEuPathDB" id="FungiDB:PYU1_G008903"/>
<evidence type="ECO:0000256" key="2">
    <source>
        <dbReference type="ARBA" id="ARBA00009544"/>
    </source>
</evidence>
<evidence type="ECO:0000256" key="1">
    <source>
        <dbReference type="ARBA" id="ARBA00004613"/>
    </source>
</evidence>
<reference evidence="9" key="1">
    <citation type="journal article" date="2010" name="Genome Biol.">
        <title>Genome sequence of the necrotrophic plant pathogen Pythium ultimum reveals original pathogenicity mechanisms and effector repertoire.</title>
        <authorList>
            <person name="Levesque C.A."/>
            <person name="Brouwer H."/>
            <person name="Cano L."/>
            <person name="Hamilton J.P."/>
            <person name="Holt C."/>
            <person name="Huitema E."/>
            <person name="Raffaele S."/>
            <person name="Robideau G.P."/>
            <person name="Thines M."/>
            <person name="Win J."/>
            <person name="Zerillo M.M."/>
            <person name="Beakes G.W."/>
            <person name="Boore J.L."/>
            <person name="Busam D."/>
            <person name="Dumas B."/>
            <person name="Ferriera S."/>
            <person name="Fuerstenberg S.I."/>
            <person name="Gachon C.M."/>
            <person name="Gaulin E."/>
            <person name="Govers F."/>
            <person name="Grenville-Briggs L."/>
            <person name="Horner N."/>
            <person name="Hostetler J."/>
            <person name="Jiang R.H."/>
            <person name="Johnson J."/>
            <person name="Krajaejun T."/>
            <person name="Lin H."/>
            <person name="Meijer H.J."/>
            <person name="Moore B."/>
            <person name="Morris P."/>
            <person name="Phuntmart V."/>
            <person name="Puiu D."/>
            <person name="Shetty J."/>
            <person name="Stajich J.E."/>
            <person name="Tripathy S."/>
            <person name="Wawra S."/>
            <person name="van West P."/>
            <person name="Whitty B.R."/>
            <person name="Coutinho P.M."/>
            <person name="Henrissat B."/>
            <person name="Martin F."/>
            <person name="Thomas P.D."/>
            <person name="Tyler B.M."/>
            <person name="De Vries R.P."/>
            <person name="Kamoun S."/>
            <person name="Yandell M."/>
            <person name="Tisserat N."/>
            <person name="Buell C.R."/>
        </authorList>
    </citation>
    <scope>NUCLEOTIDE SEQUENCE</scope>
    <source>
        <strain evidence="9">DAOM:BR144</strain>
    </source>
</reference>
<evidence type="ECO:0000313" key="8">
    <source>
        <dbReference type="EnsemblProtists" id="PYU1_T008921"/>
    </source>
</evidence>
<keyword evidence="3" id="KW-0964">Secreted</keyword>
<reference evidence="9" key="2">
    <citation type="submission" date="2010-04" db="EMBL/GenBank/DDBJ databases">
        <authorList>
            <person name="Buell R."/>
            <person name="Hamilton J."/>
            <person name="Hostetler J."/>
        </authorList>
    </citation>
    <scope>NUCLEOTIDE SEQUENCE [LARGE SCALE GENOMIC DNA]</scope>
    <source>
        <strain evidence="9">DAOM:BR144</strain>
    </source>
</reference>
<dbReference type="AlphaFoldDB" id="K3WVC3"/>
<proteinExistence type="inferred from homology"/>
<dbReference type="InterPro" id="IPR036470">
    <property type="entry name" value="Elicitin_sf"/>
</dbReference>
<feature type="compositionally biased region" description="Low complexity" evidence="6">
    <location>
        <begin position="118"/>
        <end position="180"/>
    </location>
</feature>
<keyword evidence="7" id="KW-0732">Signal</keyword>
<evidence type="ECO:0000256" key="4">
    <source>
        <dbReference type="ARBA" id="ARBA00022978"/>
    </source>
</evidence>
<comment type="similarity">
    <text evidence="2">Belongs to the elicitin family.</text>
</comment>
<dbReference type="GO" id="GO:0005576">
    <property type="term" value="C:extracellular region"/>
    <property type="evidence" value="ECO:0007669"/>
    <property type="project" value="UniProtKB-SubCell"/>
</dbReference>
<dbReference type="InterPro" id="IPR002200">
    <property type="entry name" value="Elicitin"/>
</dbReference>
<dbReference type="Proteomes" id="UP000019132">
    <property type="component" value="Unassembled WGS sequence"/>
</dbReference>
<keyword evidence="9" id="KW-1185">Reference proteome</keyword>
<dbReference type="EnsemblProtists" id="PYU1_T008921">
    <property type="protein sequence ID" value="PYU1_T008921"/>
    <property type="gene ID" value="PYU1_G008903"/>
</dbReference>
<comment type="subcellular location">
    <subcellularLocation>
        <location evidence="1">Secreted</location>
    </subcellularLocation>
</comment>
<dbReference type="SUPFAM" id="SSF48647">
    <property type="entry name" value="Fungal elicitin"/>
    <property type="match status" value="1"/>
</dbReference>
<dbReference type="HOGENOM" id="CLU_1334247_0_0_1"/>
<protein>
    <recommendedName>
        <fullName evidence="10">Elicitin-like protein</fullName>
    </recommendedName>
</protein>
<evidence type="ECO:0000256" key="6">
    <source>
        <dbReference type="SAM" id="MobiDB-lite"/>
    </source>
</evidence>
<dbReference type="Gene3D" id="1.10.239.10">
    <property type="entry name" value="Elicitin domain"/>
    <property type="match status" value="1"/>
</dbReference>
<feature type="region of interest" description="Disordered" evidence="6">
    <location>
        <begin position="114"/>
        <end position="180"/>
    </location>
</feature>
<organism evidence="8 9">
    <name type="scientific">Globisporangium ultimum (strain ATCC 200006 / CBS 805.95 / DAOM BR144)</name>
    <name type="common">Pythium ultimum</name>
    <dbReference type="NCBI Taxonomy" id="431595"/>
    <lineage>
        <taxon>Eukaryota</taxon>
        <taxon>Sar</taxon>
        <taxon>Stramenopiles</taxon>
        <taxon>Oomycota</taxon>
        <taxon>Peronosporomycetes</taxon>
        <taxon>Pythiales</taxon>
        <taxon>Pythiaceae</taxon>
        <taxon>Globisporangium</taxon>
    </lineage>
</organism>
<reference evidence="8" key="3">
    <citation type="submission" date="2015-02" db="UniProtKB">
        <authorList>
            <consortium name="EnsemblProtists"/>
        </authorList>
    </citation>
    <scope>IDENTIFICATION</scope>
    <source>
        <strain evidence="8">DAOM BR144</strain>
    </source>
</reference>
<dbReference type="EMBL" id="GL376599">
    <property type="status" value="NOT_ANNOTATED_CDS"/>
    <property type="molecule type" value="Genomic_DNA"/>
</dbReference>
<feature type="signal peptide" evidence="7">
    <location>
        <begin position="1"/>
        <end position="19"/>
    </location>
</feature>
<evidence type="ECO:0000256" key="5">
    <source>
        <dbReference type="ARBA" id="ARBA00023157"/>
    </source>
</evidence>
<evidence type="ECO:0000313" key="9">
    <source>
        <dbReference type="Proteomes" id="UP000019132"/>
    </source>
</evidence>
<keyword evidence="4" id="KW-0928">Hypersensitive response elicitation</keyword>
<feature type="chain" id="PRO_5003872461" description="Elicitin-like protein" evidence="7">
    <location>
        <begin position="20"/>
        <end position="206"/>
    </location>
</feature>
<dbReference type="SMART" id="SM01187">
    <property type="entry name" value="Elicitin"/>
    <property type="match status" value="1"/>
</dbReference>
<accession>K3WVC3</accession>
<evidence type="ECO:0000256" key="3">
    <source>
        <dbReference type="ARBA" id="ARBA00022525"/>
    </source>
</evidence>
<keyword evidence="5" id="KW-1015">Disulfide bond</keyword>
<dbReference type="GO" id="GO:0052040">
    <property type="term" value="P:symbiont-mediated perturbation of host programmed cell death"/>
    <property type="evidence" value="ECO:0007669"/>
    <property type="project" value="UniProtKB-KW"/>
</dbReference>
<dbReference type="Pfam" id="PF00964">
    <property type="entry name" value="Elicitin"/>
    <property type="match status" value="1"/>
</dbReference>
<name>K3WVC3_GLOUD</name>
<evidence type="ECO:0000256" key="7">
    <source>
        <dbReference type="SAM" id="SignalP"/>
    </source>
</evidence>
<evidence type="ECO:0008006" key="10">
    <source>
        <dbReference type="Google" id="ProtNLM"/>
    </source>
</evidence>
<dbReference type="InParanoid" id="K3WVC3"/>